<reference evidence="1" key="1">
    <citation type="submission" date="2022-12" db="EMBL/GenBank/DDBJ databases">
        <authorList>
            <person name="Petersen C."/>
        </authorList>
    </citation>
    <scope>NUCLEOTIDE SEQUENCE</scope>
    <source>
        <strain evidence="1">IBT 35673</strain>
    </source>
</reference>
<sequence length="144" mass="16819">MGLFYSKPKPQPAPAKVPMKYYRGLFFTRSGRNILEEAKPTIPLQWVTVFFDWPDRVHDDANLMLCVIAKIRAGKGLIAPEPMHHDQRWCMSFRVPSHYNAADTSIAAIAVTIAFWHRDQILNHGHYIDRRYVFRMTNHPRWGV</sequence>
<name>A0A9W9QUC8_PENBR</name>
<evidence type="ECO:0000313" key="1">
    <source>
        <dbReference type="EMBL" id="KAJ5345825.1"/>
    </source>
</evidence>
<dbReference type="AlphaFoldDB" id="A0A9W9QUC8"/>
<proteinExistence type="predicted"/>
<accession>A0A9W9QUC8</accession>
<dbReference type="EMBL" id="JAPZBQ010000002">
    <property type="protein sequence ID" value="KAJ5345825.1"/>
    <property type="molecule type" value="Genomic_DNA"/>
</dbReference>
<comment type="caution">
    <text evidence="1">The sequence shown here is derived from an EMBL/GenBank/DDBJ whole genome shotgun (WGS) entry which is preliminary data.</text>
</comment>
<gene>
    <name evidence="1" type="ORF">N7452_003829</name>
</gene>
<organism evidence="1 2">
    <name type="scientific">Penicillium brevicompactum</name>
    <dbReference type="NCBI Taxonomy" id="5074"/>
    <lineage>
        <taxon>Eukaryota</taxon>
        <taxon>Fungi</taxon>
        <taxon>Dikarya</taxon>
        <taxon>Ascomycota</taxon>
        <taxon>Pezizomycotina</taxon>
        <taxon>Eurotiomycetes</taxon>
        <taxon>Eurotiomycetidae</taxon>
        <taxon>Eurotiales</taxon>
        <taxon>Aspergillaceae</taxon>
        <taxon>Penicillium</taxon>
    </lineage>
</organism>
<protein>
    <submittedName>
        <fullName evidence="1">Uncharacterized protein</fullName>
    </submittedName>
</protein>
<dbReference type="Proteomes" id="UP001147695">
    <property type="component" value="Unassembled WGS sequence"/>
</dbReference>
<reference evidence="1" key="2">
    <citation type="journal article" date="2023" name="IMA Fungus">
        <title>Comparative genomic study of the Penicillium genus elucidates a diverse pangenome and 15 lateral gene transfer events.</title>
        <authorList>
            <person name="Petersen C."/>
            <person name="Sorensen T."/>
            <person name="Nielsen M.R."/>
            <person name="Sondergaard T.E."/>
            <person name="Sorensen J.L."/>
            <person name="Fitzpatrick D.A."/>
            <person name="Frisvad J.C."/>
            <person name="Nielsen K.L."/>
        </authorList>
    </citation>
    <scope>NUCLEOTIDE SEQUENCE</scope>
    <source>
        <strain evidence="1">IBT 35673</strain>
    </source>
</reference>
<evidence type="ECO:0000313" key="2">
    <source>
        <dbReference type="Proteomes" id="UP001147695"/>
    </source>
</evidence>